<keyword evidence="7" id="KW-0949">S-adenosyl-L-methionine</keyword>
<evidence type="ECO:0000256" key="3">
    <source>
        <dbReference type="ARBA" id="ARBA00010815"/>
    </source>
</evidence>
<dbReference type="PANTHER" id="PTHR45197">
    <property type="entry name" value="SYNTHASE, PUTATIVE (AFU_ORTHOLOGUE AFUA_7G04190)-RELATED"/>
    <property type="match status" value="1"/>
</dbReference>
<feature type="compositionally biased region" description="Basic and acidic residues" evidence="12">
    <location>
        <begin position="1"/>
        <end position="11"/>
    </location>
</feature>
<evidence type="ECO:0000256" key="11">
    <source>
        <dbReference type="ARBA" id="ARBA00023136"/>
    </source>
</evidence>
<dbReference type="AlphaFoldDB" id="A0A9P8FS93"/>
<keyword evidence="4" id="KW-0444">Lipid biosynthesis</keyword>
<organism evidence="14 15">
    <name type="scientific">Aureobasidium melanogenum</name>
    <name type="common">Aureobasidium pullulans var. melanogenum</name>
    <dbReference type="NCBI Taxonomy" id="46634"/>
    <lineage>
        <taxon>Eukaryota</taxon>
        <taxon>Fungi</taxon>
        <taxon>Dikarya</taxon>
        <taxon>Ascomycota</taxon>
        <taxon>Pezizomycotina</taxon>
        <taxon>Dothideomycetes</taxon>
        <taxon>Dothideomycetidae</taxon>
        <taxon>Dothideales</taxon>
        <taxon>Saccotheciaceae</taxon>
        <taxon>Aureobasidium</taxon>
    </lineage>
</organism>
<comment type="pathway">
    <text evidence="2">Lipid metabolism.</text>
</comment>
<accession>A0A9P8FS93</accession>
<sequence>MASKDEYKSEYSEELTNFIETPAAPPTAPESTQFGVRSTAYPAIKNAPLPADAAGSESFNNYVLFALLGGIPGYMAYKIGGGFKTWIFFAILTAIPILMAFWTIASGYTPRKNEKAR</sequence>
<protein>
    <submittedName>
        <fullName evidence="14">Uncharacterized protein</fullName>
    </submittedName>
</protein>
<feature type="non-terminal residue" evidence="14">
    <location>
        <position position="1"/>
    </location>
</feature>
<evidence type="ECO:0000256" key="9">
    <source>
        <dbReference type="ARBA" id="ARBA00022989"/>
    </source>
</evidence>
<evidence type="ECO:0000256" key="4">
    <source>
        <dbReference type="ARBA" id="ARBA00022516"/>
    </source>
</evidence>
<evidence type="ECO:0000256" key="6">
    <source>
        <dbReference type="ARBA" id="ARBA00022679"/>
    </source>
</evidence>
<dbReference type="EMBL" id="JAHFXS010000828">
    <property type="protein sequence ID" value="KAG9981598.1"/>
    <property type="molecule type" value="Genomic_DNA"/>
</dbReference>
<feature type="region of interest" description="Disordered" evidence="12">
    <location>
        <begin position="1"/>
        <end position="33"/>
    </location>
</feature>
<evidence type="ECO:0000256" key="2">
    <source>
        <dbReference type="ARBA" id="ARBA00005189"/>
    </source>
</evidence>
<feature type="transmembrane region" description="Helical" evidence="13">
    <location>
        <begin position="62"/>
        <end position="80"/>
    </location>
</feature>
<reference evidence="14" key="2">
    <citation type="submission" date="2021-08" db="EMBL/GenBank/DDBJ databases">
        <authorList>
            <person name="Gostincar C."/>
            <person name="Sun X."/>
            <person name="Song Z."/>
            <person name="Gunde-Cimerman N."/>
        </authorList>
    </citation>
    <scope>NUCLEOTIDE SEQUENCE</scope>
    <source>
        <strain evidence="14">EXF-9298</strain>
    </source>
</reference>
<dbReference type="GO" id="GO:0006629">
    <property type="term" value="P:lipid metabolic process"/>
    <property type="evidence" value="ECO:0007669"/>
    <property type="project" value="UniProtKB-KW"/>
</dbReference>
<evidence type="ECO:0000313" key="15">
    <source>
        <dbReference type="Proteomes" id="UP000729357"/>
    </source>
</evidence>
<proteinExistence type="inferred from homology"/>
<keyword evidence="11 13" id="KW-0472">Membrane</keyword>
<evidence type="ECO:0000256" key="8">
    <source>
        <dbReference type="ARBA" id="ARBA00022692"/>
    </source>
</evidence>
<dbReference type="GO" id="GO:0008168">
    <property type="term" value="F:methyltransferase activity"/>
    <property type="evidence" value="ECO:0007669"/>
    <property type="project" value="UniProtKB-KW"/>
</dbReference>
<keyword evidence="10" id="KW-0443">Lipid metabolism</keyword>
<evidence type="ECO:0000256" key="12">
    <source>
        <dbReference type="SAM" id="MobiDB-lite"/>
    </source>
</evidence>
<comment type="subcellular location">
    <subcellularLocation>
        <location evidence="1">Membrane</location>
        <topology evidence="1">Multi-pass membrane protein</topology>
    </subcellularLocation>
</comment>
<evidence type="ECO:0000256" key="1">
    <source>
        <dbReference type="ARBA" id="ARBA00004141"/>
    </source>
</evidence>
<dbReference type="GO" id="GO:0016020">
    <property type="term" value="C:membrane"/>
    <property type="evidence" value="ECO:0007669"/>
    <property type="project" value="UniProtKB-SubCell"/>
</dbReference>
<keyword evidence="6" id="KW-0808">Transferase</keyword>
<keyword evidence="8 13" id="KW-0812">Transmembrane</keyword>
<dbReference type="GO" id="GO:0032259">
    <property type="term" value="P:methylation"/>
    <property type="evidence" value="ECO:0007669"/>
    <property type="project" value="UniProtKB-KW"/>
</dbReference>
<evidence type="ECO:0000313" key="14">
    <source>
        <dbReference type="EMBL" id="KAG9981598.1"/>
    </source>
</evidence>
<evidence type="ECO:0000256" key="10">
    <source>
        <dbReference type="ARBA" id="ARBA00023098"/>
    </source>
</evidence>
<dbReference type="PANTHER" id="PTHR45197:SF1">
    <property type="entry name" value="SPHINGOLIPID C9-METHYLTRANSFERASE A-RELATED"/>
    <property type="match status" value="1"/>
</dbReference>
<dbReference type="InterPro" id="IPR052290">
    <property type="entry name" value="Sphingo_C9-MT"/>
</dbReference>
<gene>
    <name evidence="14" type="ORF">KCU98_g7353</name>
</gene>
<name>A0A9P8FS93_AURME</name>
<dbReference type="Proteomes" id="UP000729357">
    <property type="component" value="Unassembled WGS sequence"/>
</dbReference>
<evidence type="ECO:0000256" key="13">
    <source>
        <dbReference type="SAM" id="Phobius"/>
    </source>
</evidence>
<feature type="transmembrane region" description="Helical" evidence="13">
    <location>
        <begin position="86"/>
        <end position="108"/>
    </location>
</feature>
<keyword evidence="15" id="KW-1185">Reference proteome</keyword>
<comment type="caution">
    <text evidence="14">The sequence shown here is derived from an EMBL/GenBank/DDBJ whole genome shotgun (WGS) entry which is preliminary data.</text>
</comment>
<keyword evidence="9 13" id="KW-1133">Transmembrane helix</keyword>
<reference evidence="14" key="1">
    <citation type="journal article" date="2021" name="J Fungi (Basel)">
        <title>Virulence traits and population genomics of the black yeast Aureobasidium melanogenum.</title>
        <authorList>
            <person name="Cernosa A."/>
            <person name="Sun X."/>
            <person name="Gostincar C."/>
            <person name="Fang C."/>
            <person name="Gunde-Cimerman N."/>
            <person name="Song Z."/>
        </authorList>
    </citation>
    <scope>NUCLEOTIDE SEQUENCE</scope>
    <source>
        <strain evidence="14">EXF-9298</strain>
    </source>
</reference>
<evidence type="ECO:0000256" key="7">
    <source>
        <dbReference type="ARBA" id="ARBA00022691"/>
    </source>
</evidence>
<comment type="similarity">
    <text evidence="3">Belongs to the CFA/CMAS family.</text>
</comment>
<keyword evidence="5" id="KW-0489">Methyltransferase</keyword>
<evidence type="ECO:0000256" key="5">
    <source>
        <dbReference type="ARBA" id="ARBA00022603"/>
    </source>
</evidence>